<name>A0ACB9XRJ9_CHAAC</name>
<evidence type="ECO:0000313" key="1">
    <source>
        <dbReference type="EMBL" id="KAI4829854.1"/>
    </source>
</evidence>
<dbReference type="EMBL" id="CM043787">
    <property type="protein sequence ID" value="KAI4829854.1"/>
    <property type="molecule type" value="Genomic_DNA"/>
</dbReference>
<reference evidence="1" key="1">
    <citation type="submission" date="2022-05" db="EMBL/GenBank/DDBJ databases">
        <title>Chromosome-level genome of Chaenocephalus aceratus.</title>
        <authorList>
            <person name="Park H."/>
        </authorList>
    </citation>
    <scope>NUCLEOTIDE SEQUENCE</scope>
    <source>
        <strain evidence="1">KU_202001</strain>
    </source>
</reference>
<proteinExistence type="predicted"/>
<keyword evidence="2" id="KW-1185">Reference proteome</keyword>
<accession>A0ACB9XRJ9</accession>
<organism evidence="1 2">
    <name type="scientific">Chaenocephalus aceratus</name>
    <name type="common">Blackfin icefish</name>
    <name type="synonym">Chaenichthys aceratus</name>
    <dbReference type="NCBI Taxonomy" id="36190"/>
    <lineage>
        <taxon>Eukaryota</taxon>
        <taxon>Metazoa</taxon>
        <taxon>Chordata</taxon>
        <taxon>Craniata</taxon>
        <taxon>Vertebrata</taxon>
        <taxon>Euteleostomi</taxon>
        <taxon>Actinopterygii</taxon>
        <taxon>Neopterygii</taxon>
        <taxon>Teleostei</taxon>
        <taxon>Neoteleostei</taxon>
        <taxon>Acanthomorphata</taxon>
        <taxon>Eupercaria</taxon>
        <taxon>Perciformes</taxon>
        <taxon>Notothenioidei</taxon>
        <taxon>Channichthyidae</taxon>
        <taxon>Chaenocephalus</taxon>
    </lineage>
</organism>
<sequence length="159" mass="17842">MSASSPSEPPAFPTAPGRLLSSWAYPERAGQLPHLARQMNRDNTEKFSCRPLASGDPSRGYWIKAAGSPMSAESESAFRGWAHYLSPWEPRRPQHHIVMSYQSYINSIHIRPLMALLPGGYFPSHVYKTVVVRLHSVVCVKKAFDQPVLPTRSTDRDPK</sequence>
<dbReference type="Proteomes" id="UP001057452">
    <property type="component" value="Chromosome 3"/>
</dbReference>
<evidence type="ECO:0000313" key="2">
    <source>
        <dbReference type="Proteomes" id="UP001057452"/>
    </source>
</evidence>
<protein>
    <submittedName>
        <fullName evidence="1">Uncharacterized protein</fullName>
    </submittedName>
</protein>
<gene>
    <name evidence="1" type="ORF">KUCAC02_001519</name>
</gene>
<feature type="non-terminal residue" evidence="1">
    <location>
        <position position="159"/>
    </location>
</feature>
<comment type="caution">
    <text evidence="1">The sequence shown here is derived from an EMBL/GenBank/DDBJ whole genome shotgun (WGS) entry which is preliminary data.</text>
</comment>